<accession>A0A840RWC0</accession>
<evidence type="ECO:0000313" key="2">
    <source>
        <dbReference type="EMBL" id="MBB5200760.1"/>
    </source>
</evidence>
<dbReference type="Proteomes" id="UP000571084">
    <property type="component" value="Unassembled WGS sequence"/>
</dbReference>
<gene>
    <name evidence="2" type="ORF">HNR39_002602</name>
</gene>
<dbReference type="RefSeq" id="WP_168055783.1">
    <property type="nucleotide sequence ID" value="NZ_JAAOZT010000007.1"/>
</dbReference>
<organism evidence="2 3">
    <name type="scientific">Glaciimonas immobilis</name>
    <dbReference type="NCBI Taxonomy" id="728004"/>
    <lineage>
        <taxon>Bacteria</taxon>
        <taxon>Pseudomonadati</taxon>
        <taxon>Pseudomonadota</taxon>
        <taxon>Betaproteobacteria</taxon>
        <taxon>Burkholderiales</taxon>
        <taxon>Oxalobacteraceae</taxon>
        <taxon>Glaciimonas</taxon>
    </lineage>
</organism>
<dbReference type="EMBL" id="JACHHQ010000005">
    <property type="protein sequence ID" value="MBB5200760.1"/>
    <property type="molecule type" value="Genomic_DNA"/>
</dbReference>
<sequence>MARSSAEKSGASKDVQNLAEMGGGMAPGAIGLGARELVRGGKNAMANSMKSIFDRPFAREGAELSKSTGIRLTPGQESGHQGISLGENSARQSFVTSDKVLKADQEQAQQAIAAVKKIADGISAQDLSKAGIGERLQTAMNNAVENIAKVRKSTGDKDYAEVRALANGKPVIPYNNVTKELQAIIEENTGVVSADARKIVSQAKSQLAEMMETQEPSKILNANGKIPPPPKPLPKVDDVETARRNRSSWSKAARGQGDIFTDVSPDANRVVASRLARAIGKDFEEASSAKTPFADALKKANKNYADYSDSITYVNNSSLGKLLGIETTDAGVTGAISNTISGEKVAQRFLAMQPSEAKTVANILKQHAPDVLQESKSYIVRDALKKGLDVPISKGANAIPLSYNKVIKGLPDNEYLEAVGFTHKEVLEINNVSKAMQRSGDRSGMNFSGTAPMNHFIEMLGTLTGGTKKILSTAAQVTVLNKIASAMTKKEGREALMTIAKFDPRKQASREITKAVTIINAENTDNK</sequence>
<dbReference type="AlphaFoldDB" id="A0A840RWC0"/>
<comment type="caution">
    <text evidence="2">The sequence shown here is derived from an EMBL/GenBank/DDBJ whole genome shotgun (WGS) entry which is preliminary data.</text>
</comment>
<feature type="region of interest" description="Disordered" evidence="1">
    <location>
        <begin position="1"/>
        <end position="21"/>
    </location>
</feature>
<proteinExistence type="predicted"/>
<protein>
    <submittedName>
        <fullName evidence="2">Uncharacterized protein</fullName>
    </submittedName>
</protein>
<name>A0A840RWC0_9BURK</name>
<keyword evidence="3" id="KW-1185">Reference proteome</keyword>
<evidence type="ECO:0000256" key="1">
    <source>
        <dbReference type="SAM" id="MobiDB-lite"/>
    </source>
</evidence>
<reference evidence="2 3" key="1">
    <citation type="submission" date="2020-08" db="EMBL/GenBank/DDBJ databases">
        <title>Genomic Encyclopedia of Type Strains, Phase IV (KMG-IV): sequencing the most valuable type-strain genomes for metagenomic binning, comparative biology and taxonomic classification.</title>
        <authorList>
            <person name="Goeker M."/>
        </authorList>
    </citation>
    <scope>NUCLEOTIDE SEQUENCE [LARGE SCALE GENOMIC DNA]</scope>
    <source>
        <strain evidence="2 3">DSM 23240</strain>
    </source>
</reference>
<evidence type="ECO:0000313" key="3">
    <source>
        <dbReference type="Proteomes" id="UP000571084"/>
    </source>
</evidence>